<dbReference type="InterPro" id="IPR058625">
    <property type="entry name" value="MdtA-like_BSH"/>
</dbReference>
<dbReference type="AlphaFoldDB" id="A0A0A3XVN5"/>
<organism evidence="5 6">
    <name type="scientific">Bradyrhizobium japonicum</name>
    <dbReference type="NCBI Taxonomy" id="375"/>
    <lineage>
        <taxon>Bacteria</taxon>
        <taxon>Pseudomonadati</taxon>
        <taxon>Pseudomonadota</taxon>
        <taxon>Alphaproteobacteria</taxon>
        <taxon>Hyphomicrobiales</taxon>
        <taxon>Nitrobacteraceae</taxon>
        <taxon>Bradyrhizobium</taxon>
    </lineage>
</organism>
<gene>
    <name evidence="5" type="ORF">MA20_13605</name>
</gene>
<reference evidence="5 6" key="1">
    <citation type="submission" date="2014-09" db="EMBL/GenBank/DDBJ databases">
        <title>Draft genome of Bradyrhizobium japonicum Is-34.</title>
        <authorList>
            <person name="Tsurumaru H."/>
            <person name="Yamakawa T."/>
            <person name="Hashimoto S."/>
            <person name="Okizaki K."/>
            <person name="Kanesaki Y."/>
            <person name="Yoshikawa H."/>
            <person name="Yajima S."/>
        </authorList>
    </citation>
    <scope>NUCLEOTIDE SEQUENCE [LARGE SCALE GENOMIC DNA]</scope>
    <source>
        <strain evidence="5 6">Is-34</strain>
    </source>
</reference>
<feature type="domain" description="Multidrug resistance protein MdtA-like barrel-sandwich hybrid" evidence="3">
    <location>
        <begin position="113"/>
        <end position="252"/>
    </location>
</feature>
<feature type="region of interest" description="Disordered" evidence="1">
    <location>
        <begin position="1"/>
        <end position="64"/>
    </location>
</feature>
<dbReference type="Gene3D" id="2.40.50.100">
    <property type="match status" value="1"/>
</dbReference>
<evidence type="ECO:0000259" key="4">
    <source>
        <dbReference type="Pfam" id="PF25963"/>
    </source>
</evidence>
<feature type="compositionally biased region" description="Basic and acidic residues" evidence="1">
    <location>
        <begin position="42"/>
        <end position="52"/>
    </location>
</feature>
<proteinExistence type="predicted"/>
<dbReference type="STRING" id="375.BKD09_RS32655"/>
<dbReference type="RefSeq" id="WP_028155833.1">
    <property type="nucleotide sequence ID" value="NZ_JANUDC010000001.1"/>
</dbReference>
<accession>A0A0A3XVN5</accession>
<dbReference type="Proteomes" id="UP000030377">
    <property type="component" value="Unassembled WGS sequence"/>
</dbReference>
<evidence type="ECO:0000313" key="5">
    <source>
        <dbReference type="EMBL" id="KGT78455.1"/>
    </source>
</evidence>
<dbReference type="Gene3D" id="2.40.30.170">
    <property type="match status" value="1"/>
</dbReference>
<comment type="caution">
    <text evidence="5">The sequence shown here is derived from an EMBL/GenBank/DDBJ whole genome shotgun (WGS) entry which is preliminary data.</text>
</comment>
<protein>
    <submittedName>
        <fullName evidence="5">Multidrug transporter</fullName>
    </submittedName>
</protein>
<evidence type="ECO:0000256" key="1">
    <source>
        <dbReference type="SAM" id="MobiDB-lite"/>
    </source>
</evidence>
<feature type="domain" description="p-hydroxybenzoic acid efflux pump subunit AaeA-like beta-barrel" evidence="4">
    <location>
        <begin position="256"/>
        <end position="352"/>
    </location>
</feature>
<name>A0A0A3XVN5_BRAJP</name>
<evidence type="ECO:0000259" key="3">
    <source>
        <dbReference type="Pfam" id="PF25917"/>
    </source>
</evidence>
<dbReference type="EMBL" id="JRPN01000014">
    <property type="protein sequence ID" value="KGT78455.1"/>
    <property type="molecule type" value="Genomic_DNA"/>
</dbReference>
<sequence length="432" mass="46278">MDAALPRDAAFPPHPESSAEARPDAADAVACSSPTEVAARATSDRAANDGEAPRQATPMTRSRRKATGRFMAGVGKHFATLAIALVAILISVATWQHYVTAPWTRNGSVRVQVANVAPQIAGKIVELRVADNQFVHKGDVLYVIDPFDFDVAVRIGKALVDQRAADLEVKQAEFDRRRRLSDLATTPEEQQVFAGNASQAKAAYAAAAHQLAQAELNLKRTNVLSPVDGYVTNLLLRVGDYALTGVTNVSIIDSNSFWIDGYFEETKMAHVCVGDRVEAQLVGYSKPILGHVKTVTRGISASNAAAGTQGLPSVDPIYTWVRLAQRIPVRVAIDTVPPGVPLVSGMTATVTIRQPNAVDRQTWSHRLRTTFVDPILDVFGAGDPPRPNCLQSPSQQPPEVTTLPYARVPAIPSAETIAPGLTPGIDASPRLP</sequence>
<keyword evidence="2" id="KW-0812">Transmembrane</keyword>
<evidence type="ECO:0000256" key="2">
    <source>
        <dbReference type="SAM" id="Phobius"/>
    </source>
</evidence>
<dbReference type="Pfam" id="PF25963">
    <property type="entry name" value="Beta-barrel_AAEA"/>
    <property type="match status" value="1"/>
</dbReference>
<dbReference type="SUPFAM" id="SSF111369">
    <property type="entry name" value="HlyD-like secretion proteins"/>
    <property type="match status" value="1"/>
</dbReference>
<keyword evidence="2" id="KW-0472">Membrane</keyword>
<dbReference type="InterPro" id="IPR058634">
    <property type="entry name" value="AaeA-lik-b-barrel"/>
</dbReference>
<evidence type="ECO:0000313" key="6">
    <source>
        <dbReference type="Proteomes" id="UP000030377"/>
    </source>
</evidence>
<feature type="transmembrane region" description="Helical" evidence="2">
    <location>
        <begin position="78"/>
        <end position="98"/>
    </location>
</feature>
<dbReference type="InterPro" id="IPR050393">
    <property type="entry name" value="MFP_Efflux_Pump"/>
</dbReference>
<dbReference type="Pfam" id="PF25917">
    <property type="entry name" value="BSH_RND"/>
    <property type="match status" value="1"/>
</dbReference>
<dbReference type="PANTHER" id="PTHR30367:SF1">
    <property type="entry name" value="MULTIDRUG RESISTANCE PROTEIN MDTN"/>
    <property type="match status" value="1"/>
</dbReference>
<keyword evidence="2" id="KW-1133">Transmembrane helix</keyword>
<dbReference type="PANTHER" id="PTHR30367">
    <property type="entry name" value="P-HYDROXYBENZOIC ACID EFFLUX PUMP SUBUNIT AAEA-RELATED"/>
    <property type="match status" value="1"/>
</dbReference>